<evidence type="ECO:0000313" key="3">
    <source>
        <dbReference type="Proteomes" id="UP001159641"/>
    </source>
</evidence>
<gene>
    <name evidence="2" type="ORF">J1605_015727</name>
</gene>
<reference evidence="2 3" key="1">
    <citation type="submission" date="2022-11" db="EMBL/GenBank/DDBJ databases">
        <title>Whole genome sequence of Eschrichtius robustus ER-17-0199.</title>
        <authorList>
            <person name="Bruniche-Olsen A."/>
            <person name="Black A.N."/>
            <person name="Fields C.J."/>
            <person name="Walden K."/>
            <person name="Dewoody J.A."/>
        </authorList>
    </citation>
    <scope>NUCLEOTIDE SEQUENCE [LARGE SCALE GENOMIC DNA]</scope>
    <source>
        <strain evidence="2">ER-17-0199</strain>
        <tissue evidence="2">Blubber</tissue>
    </source>
</reference>
<dbReference type="Proteomes" id="UP001159641">
    <property type="component" value="Unassembled WGS sequence"/>
</dbReference>
<accession>A0AB34GAY7</accession>
<evidence type="ECO:0000256" key="1">
    <source>
        <dbReference type="SAM" id="MobiDB-lite"/>
    </source>
</evidence>
<feature type="compositionally biased region" description="Polar residues" evidence="1">
    <location>
        <begin position="100"/>
        <end position="111"/>
    </location>
</feature>
<organism evidence="2 3">
    <name type="scientific">Eschrichtius robustus</name>
    <name type="common">California gray whale</name>
    <name type="synonym">Eschrichtius gibbosus</name>
    <dbReference type="NCBI Taxonomy" id="9764"/>
    <lineage>
        <taxon>Eukaryota</taxon>
        <taxon>Metazoa</taxon>
        <taxon>Chordata</taxon>
        <taxon>Craniata</taxon>
        <taxon>Vertebrata</taxon>
        <taxon>Euteleostomi</taxon>
        <taxon>Mammalia</taxon>
        <taxon>Eutheria</taxon>
        <taxon>Laurasiatheria</taxon>
        <taxon>Artiodactyla</taxon>
        <taxon>Whippomorpha</taxon>
        <taxon>Cetacea</taxon>
        <taxon>Mysticeti</taxon>
        <taxon>Eschrichtiidae</taxon>
        <taxon>Eschrichtius</taxon>
    </lineage>
</organism>
<proteinExistence type="predicted"/>
<dbReference type="EMBL" id="JAIQCJ010002444">
    <property type="protein sequence ID" value="KAJ8776165.1"/>
    <property type="molecule type" value="Genomic_DNA"/>
</dbReference>
<comment type="caution">
    <text evidence="2">The sequence shown here is derived from an EMBL/GenBank/DDBJ whole genome shotgun (WGS) entry which is preliminary data.</text>
</comment>
<dbReference type="AlphaFoldDB" id="A0AB34GAY7"/>
<feature type="region of interest" description="Disordered" evidence="1">
    <location>
        <begin position="86"/>
        <end position="180"/>
    </location>
</feature>
<feature type="compositionally biased region" description="Basic and acidic residues" evidence="1">
    <location>
        <begin position="133"/>
        <end position="143"/>
    </location>
</feature>
<name>A0AB34GAY7_ESCRO</name>
<protein>
    <submittedName>
        <fullName evidence="2">Uncharacterized protein</fullName>
    </submittedName>
</protein>
<evidence type="ECO:0000313" key="2">
    <source>
        <dbReference type="EMBL" id="KAJ8776165.1"/>
    </source>
</evidence>
<feature type="compositionally biased region" description="Polar residues" evidence="1">
    <location>
        <begin position="144"/>
        <end position="177"/>
    </location>
</feature>
<keyword evidence="3" id="KW-1185">Reference proteome</keyword>
<sequence>MRMASRMGSSGRRLGRKDGKLSFESEVLVRHVRLEEMSRWHQVAGLKLTGPEAGAQPWIRVSETGVHLVSSTLALASLSELVEDPQVEGSAERGRGFHCSTASNSNRSTPACSPILRKRSRSPPAQSPDGDTMVEKGSDHSSDKSPSTPEQGVQRSCSSQSGRSAGKNSKKSQSWYNSRGHRVSDFSREEQLAGVSAACPVVLRPPRLRSGRTGSRGPVSGHCLSSLSLLFRVLDPDGHVDAPSPLP</sequence>